<proteinExistence type="predicted"/>
<protein>
    <submittedName>
        <fullName evidence="1">Uncharacterized protein</fullName>
    </submittedName>
</protein>
<keyword evidence="2" id="KW-1185">Reference proteome</keyword>
<reference evidence="1 2" key="1">
    <citation type="submission" date="2024-10" db="EMBL/GenBank/DDBJ databases">
        <authorList>
            <person name="Kim D."/>
        </authorList>
    </citation>
    <scope>NUCLEOTIDE SEQUENCE [LARGE SCALE GENOMIC DNA]</scope>
    <source>
        <strain evidence="1">BH-2024</strain>
    </source>
</reference>
<name>A0ABD2LHP9_9BILA</name>
<dbReference type="EMBL" id="JBICBT010000407">
    <property type="protein sequence ID" value="KAL3114755.1"/>
    <property type="molecule type" value="Genomic_DNA"/>
</dbReference>
<evidence type="ECO:0000313" key="1">
    <source>
        <dbReference type="EMBL" id="KAL3114755.1"/>
    </source>
</evidence>
<organism evidence="1 2">
    <name type="scientific">Heterodera trifolii</name>
    <dbReference type="NCBI Taxonomy" id="157864"/>
    <lineage>
        <taxon>Eukaryota</taxon>
        <taxon>Metazoa</taxon>
        <taxon>Ecdysozoa</taxon>
        <taxon>Nematoda</taxon>
        <taxon>Chromadorea</taxon>
        <taxon>Rhabditida</taxon>
        <taxon>Tylenchina</taxon>
        <taxon>Tylenchomorpha</taxon>
        <taxon>Tylenchoidea</taxon>
        <taxon>Heteroderidae</taxon>
        <taxon>Heteroderinae</taxon>
        <taxon>Heterodera</taxon>
    </lineage>
</organism>
<evidence type="ECO:0000313" key="2">
    <source>
        <dbReference type="Proteomes" id="UP001620626"/>
    </source>
</evidence>
<sequence>MFLYADIFRRLSRKCAPTSLNDCPMLHVVFFYADADDDFFIEFPRDDSAMASDGQAVAKWLFTPRPDNMPKVFKCRIDKDGGNLATKIEAFKSVLIINYGAALSLGVTGDN</sequence>
<comment type="caution">
    <text evidence="1">The sequence shown here is derived from an EMBL/GenBank/DDBJ whole genome shotgun (WGS) entry which is preliminary data.</text>
</comment>
<dbReference type="Proteomes" id="UP001620626">
    <property type="component" value="Unassembled WGS sequence"/>
</dbReference>
<accession>A0ABD2LHP9</accession>
<gene>
    <name evidence="1" type="ORF">niasHT_014569</name>
</gene>
<dbReference type="AlphaFoldDB" id="A0ABD2LHP9"/>